<evidence type="ECO:0000313" key="2">
    <source>
        <dbReference type="EMBL" id="MBB3891279.1"/>
    </source>
</evidence>
<accession>A0A839ZZY1</accession>
<name>A0A839ZZY1_9CAUL</name>
<sequence length="426" mass="47577">MAHEEDLITEVRDLLADQLAKIESNRSLARKRRSPFLIASIEGSDAYVQALASHKGRWLWLEVASAQSAPALSSVLTRPRKNALKALGFERPVAGTTNQWLCIRGGTLAKQRKAAAVLAEVLVKVFGLRDISKMDVEVHLLENQGGVVTYAMQDVQGDAASRHASPGAPVYPFGTWAVEVDGEAGVRLYDVREGCEDLQTGLAAQGLRVLCATRLRQGASQTPLKPWQPTRVDYGEELCGYRFDPMARCWRPVDQPFTPPASSPLQGVELRLTTKLPKAGWLPVRLEAGDINLEFDVSNVFDPFYPQPDPLASENWVAWLKAIAEGGNPRLVINLEGEILELHVLEPDMSTVRFLAARGWRDGWRPEFDVRVPRRSLVDALYRPLLELWESDAFTAGWRNWCFEGSDNDYPAPWSIRSNLLDAWLR</sequence>
<gene>
    <name evidence="2" type="ORF">GGQ61_001996</name>
</gene>
<feature type="domain" description="TY-Chap N-terminal" evidence="1">
    <location>
        <begin position="10"/>
        <end position="131"/>
    </location>
</feature>
<reference evidence="2 3" key="1">
    <citation type="submission" date="2020-08" db="EMBL/GenBank/DDBJ databases">
        <title>Genomic Encyclopedia of Type Strains, Phase IV (KMG-IV): sequencing the most valuable type-strain genomes for metagenomic binning, comparative biology and taxonomic classification.</title>
        <authorList>
            <person name="Goeker M."/>
        </authorList>
    </citation>
    <scope>NUCLEOTIDE SEQUENCE [LARGE SCALE GENOMIC DNA]</scope>
    <source>
        <strain evidence="2 3">DSM 21793</strain>
    </source>
</reference>
<dbReference type="AlphaFoldDB" id="A0A839ZZY1"/>
<evidence type="ECO:0000259" key="1">
    <source>
        <dbReference type="Pfam" id="PF22552"/>
    </source>
</evidence>
<keyword evidence="3" id="KW-1185">Reference proteome</keyword>
<dbReference type="InterPro" id="IPR054344">
    <property type="entry name" value="TY-Chap_N"/>
</dbReference>
<protein>
    <recommendedName>
        <fullName evidence="1">TY-Chap N-terminal domain-containing protein</fullName>
    </recommendedName>
</protein>
<dbReference type="EMBL" id="JACIDK010000002">
    <property type="protein sequence ID" value="MBB3891279.1"/>
    <property type="molecule type" value="Genomic_DNA"/>
</dbReference>
<dbReference type="Pfam" id="PF22552">
    <property type="entry name" value="TY-Chap3"/>
    <property type="match status" value="1"/>
</dbReference>
<comment type="caution">
    <text evidence="2">The sequence shown here is derived from an EMBL/GenBank/DDBJ whole genome shotgun (WGS) entry which is preliminary data.</text>
</comment>
<evidence type="ECO:0000313" key="3">
    <source>
        <dbReference type="Proteomes" id="UP000530564"/>
    </source>
</evidence>
<proteinExistence type="predicted"/>
<dbReference type="RefSeq" id="WP_183771997.1">
    <property type="nucleotide sequence ID" value="NZ_JACIDK010000002.1"/>
</dbReference>
<dbReference type="Proteomes" id="UP000530564">
    <property type="component" value="Unassembled WGS sequence"/>
</dbReference>
<organism evidence="2 3">
    <name type="scientific">Phenylobacterium haematophilum</name>
    <dbReference type="NCBI Taxonomy" id="98513"/>
    <lineage>
        <taxon>Bacteria</taxon>
        <taxon>Pseudomonadati</taxon>
        <taxon>Pseudomonadota</taxon>
        <taxon>Alphaproteobacteria</taxon>
        <taxon>Caulobacterales</taxon>
        <taxon>Caulobacteraceae</taxon>
        <taxon>Phenylobacterium</taxon>
    </lineage>
</organism>